<dbReference type="AlphaFoldDB" id="A0A7J6G4S2"/>
<keyword evidence="3" id="KW-1185">Reference proteome</keyword>
<dbReference type="PANTHER" id="PTHR31088:SF12">
    <property type="entry name" value="MEMBRANE-ASSOCIATED PROTEIN VIPP1, CHLOROPLASTIC"/>
    <property type="match status" value="1"/>
</dbReference>
<dbReference type="Pfam" id="PF04012">
    <property type="entry name" value="PspA_IM30"/>
    <property type="match status" value="1"/>
</dbReference>
<dbReference type="PANTHER" id="PTHR31088">
    <property type="entry name" value="MEMBRANE-ASSOCIATED PROTEIN VIPP1, CHLOROPLASTIC"/>
    <property type="match status" value="1"/>
</dbReference>
<dbReference type="InterPro" id="IPR007157">
    <property type="entry name" value="PspA_VIPP1"/>
</dbReference>
<evidence type="ECO:0000313" key="2">
    <source>
        <dbReference type="EMBL" id="KAF4377802.1"/>
    </source>
</evidence>
<dbReference type="EMBL" id="JAATIQ010000141">
    <property type="protein sequence ID" value="KAF4377802.1"/>
    <property type="molecule type" value="Genomic_DNA"/>
</dbReference>
<organism evidence="2 3">
    <name type="scientific">Cannabis sativa</name>
    <name type="common">Hemp</name>
    <name type="synonym">Marijuana</name>
    <dbReference type="NCBI Taxonomy" id="3483"/>
    <lineage>
        <taxon>Eukaryota</taxon>
        <taxon>Viridiplantae</taxon>
        <taxon>Streptophyta</taxon>
        <taxon>Embryophyta</taxon>
        <taxon>Tracheophyta</taxon>
        <taxon>Spermatophyta</taxon>
        <taxon>Magnoliopsida</taxon>
        <taxon>eudicotyledons</taxon>
        <taxon>Gunneridae</taxon>
        <taxon>Pentapetalae</taxon>
        <taxon>rosids</taxon>
        <taxon>fabids</taxon>
        <taxon>Rosales</taxon>
        <taxon>Cannabaceae</taxon>
        <taxon>Cannabis</taxon>
    </lineage>
</organism>
<gene>
    <name evidence="2" type="ORF">G4B88_031468</name>
</gene>
<evidence type="ECO:0000313" key="3">
    <source>
        <dbReference type="Proteomes" id="UP000583929"/>
    </source>
</evidence>
<name>A0A7J6G4S2_CANSA</name>
<protein>
    <submittedName>
        <fullName evidence="2">Uncharacterized protein</fullName>
    </submittedName>
</protein>
<reference evidence="2 3" key="1">
    <citation type="journal article" date="2020" name="bioRxiv">
        <title>Sequence and annotation of 42 cannabis genomes reveals extensive copy number variation in cannabinoid synthesis and pathogen resistance genes.</title>
        <authorList>
            <person name="Mckernan K.J."/>
            <person name="Helbert Y."/>
            <person name="Kane L.T."/>
            <person name="Ebling H."/>
            <person name="Zhang L."/>
            <person name="Liu B."/>
            <person name="Eaton Z."/>
            <person name="Mclaughlin S."/>
            <person name="Kingan S."/>
            <person name="Baybayan P."/>
            <person name="Concepcion G."/>
            <person name="Jordan M."/>
            <person name="Riva A."/>
            <person name="Barbazuk W."/>
            <person name="Harkins T."/>
        </authorList>
    </citation>
    <scope>NUCLEOTIDE SEQUENCE [LARGE SCALE GENOMIC DNA]</scope>
    <source>
        <strain evidence="3">cv. Jamaican Lion 4</strain>
        <tissue evidence="2">Leaf</tissue>
    </source>
</reference>
<accession>A0A7J6G4S2</accession>
<comment type="caution">
    <text evidence="2">The sequence shown here is derived from an EMBL/GenBank/DDBJ whole genome shotgun (WGS) entry which is preliminary data.</text>
</comment>
<proteinExistence type="inferred from homology"/>
<evidence type="ECO:0000256" key="1">
    <source>
        <dbReference type="ARBA" id="ARBA00043985"/>
    </source>
</evidence>
<dbReference type="Proteomes" id="UP000583929">
    <property type="component" value="Unassembled WGS sequence"/>
</dbReference>
<comment type="similarity">
    <text evidence="1">Belongs to the PspA/Vipp/IM30 family.</text>
</comment>
<sequence>MAVKPQIFTRLTLASTPASSSSSTNSLRLCVVKRPLTTPFFNAGVGAFKVEVVKSVRSNKIRGGALGARMNLFDRFARFVKSYANAVISSFEDPKKILDQTVIEMSDDLTKMYWRFKRRISTKLPNKLLRNSTARHNLP</sequence>